<dbReference type="EMBL" id="JBJXVJ010000005">
    <property type="protein sequence ID" value="MFN1219560.1"/>
    <property type="molecule type" value="Genomic_DNA"/>
</dbReference>
<dbReference type="RefSeq" id="WP_409358186.1">
    <property type="nucleotide sequence ID" value="NZ_JBJXVJ010000005.1"/>
</dbReference>
<dbReference type="PROSITE" id="PS51257">
    <property type="entry name" value="PROKAR_LIPOPROTEIN"/>
    <property type="match status" value="1"/>
</dbReference>
<accession>A0ABW9K8B6</accession>
<sequence>MKNYIYTIIFFIVFQGCRSQNIRNHNFIYHTADYDLGVIYEERIYDSSTGLYEYKEYANHDVIKNIKFHIKFSQEDLEAIYKLYVSSDLPMIDCYFENNAIAHRSTLTFNSKNDNFKEMECIKNGENPIVTKIENKIETHITSSEVYKTNFYWEFYKK</sequence>
<name>A0ABW9K8B6_9FLAO</name>
<keyword evidence="2" id="KW-1185">Reference proteome</keyword>
<comment type="caution">
    <text evidence="1">The sequence shown here is derived from an EMBL/GenBank/DDBJ whole genome shotgun (WGS) entry which is preliminary data.</text>
</comment>
<evidence type="ECO:0000313" key="2">
    <source>
        <dbReference type="Proteomes" id="UP001634154"/>
    </source>
</evidence>
<protein>
    <submittedName>
        <fullName evidence="1">Uncharacterized protein</fullName>
    </submittedName>
</protein>
<reference evidence="1 2" key="1">
    <citation type="submission" date="2024-12" db="EMBL/GenBank/DDBJ databases">
        <title>Draft genome sequence of Chryseobacterium kwangjuense AG447.</title>
        <authorList>
            <person name="Cheptsov V.S."/>
            <person name="Belov A."/>
            <person name="Zavarzina A.G."/>
        </authorList>
    </citation>
    <scope>NUCLEOTIDE SEQUENCE [LARGE SCALE GENOMIC DNA]</scope>
    <source>
        <strain evidence="1 2">AG447</strain>
    </source>
</reference>
<proteinExistence type="predicted"/>
<dbReference type="Proteomes" id="UP001634154">
    <property type="component" value="Unassembled WGS sequence"/>
</dbReference>
<evidence type="ECO:0000313" key="1">
    <source>
        <dbReference type="EMBL" id="MFN1219560.1"/>
    </source>
</evidence>
<gene>
    <name evidence="1" type="ORF">ACKW6Q_21545</name>
</gene>
<organism evidence="1 2">
    <name type="scientific">Chryseobacterium kwangjuense</name>
    <dbReference type="NCBI Taxonomy" id="267125"/>
    <lineage>
        <taxon>Bacteria</taxon>
        <taxon>Pseudomonadati</taxon>
        <taxon>Bacteroidota</taxon>
        <taxon>Flavobacteriia</taxon>
        <taxon>Flavobacteriales</taxon>
        <taxon>Weeksellaceae</taxon>
        <taxon>Chryseobacterium group</taxon>
        <taxon>Chryseobacterium</taxon>
    </lineage>
</organism>